<evidence type="ECO:0000313" key="1">
    <source>
        <dbReference type="EMBL" id="CAF1511455.1"/>
    </source>
</evidence>
<dbReference type="EMBL" id="CAJNOR010004557">
    <property type="protein sequence ID" value="CAF1511455.1"/>
    <property type="molecule type" value="Genomic_DNA"/>
</dbReference>
<evidence type="ECO:0000313" key="3">
    <source>
        <dbReference type="Proteomes" id="UP000663828"/>
    </source>
</evidence>
<dbReference type="AlphaFoldDB" id="A0A815VI30"/>
<proteinExistence type="predicted"/>
<keyword evidence="3" id="KW-1185">Reference proteome</keyword>
<protein>
    <submittedName>
        <fullName evidence="2">Uncharacterized protein</fullName>
    </submittedName>
</protein>
<evidence type="ECO:0000313" key="2">
    <source>
        <dbReference type="EMBL" id="CAF1532272.1"/>
    </source>
</evidence>
<accession>A0A815VI30</accession>
<dbReference type="Proteomes" id="UP000663852">
    <property type="component" value="Unassembled WGS sequence"/>
</dbReference>
<evidence type="ECO:0000313" key="4">
    <source>
        <dbReference type="Proteomes" id="UP000663852"/>
    </source>
</evidence>
<name>A0A815VI30_ADIRI</name>
<reference evidence="2" key="1">
    <citation type="submission" date="2021-02" db="EMBL/GenBank/DDBJ databases">
        <authorList>
            <person name="Nowell W R."/>
        </authorList>
    </citation>
    <scope>NUCLEOTIDE SEQUENCE</scope>
</reference>
<comment type="caution">
    <text evidence="2">The sequence shown here is derived from an EMBL/GenBank/DDBJ whole genome shotgun (WGS) entry which is preliminary data.</text>
</comment>
<dbReference type="Proteomes" id="UP000663828">
    <property type="component" value="Unassembled WGS sequence"/>
</dbReference>
<dbReference type="EMBL" id="CAJNOJ010000898">
    <property type="protein sequence ID" value="CAF1532272.1"/>
    <property type="molecule type" value="Genomic_DNA"/>
</dbReference>
<gene>
    <name evidence="2" type="ORF">EDS130_LOCUS44668</name>
    <name evidence="1" type="ORF">XAT740_LOCUS40241</name>
</gene>
<organism evidence="2 4">
    <name type="scientific">Adineta ricciae</name>
    <name type="common">Rotifer</name>
    <dbReference type="NCBI Taxonomy" id="249248"/>
    <lineage>
        <taxon>Eukaryota</taxon>
        <taxon>Metazoa</taxon>
        <taxon>Spiralia</taxon>
        <taxon>Gnathifera</taxon>
        <taxon>Rotifera</taxon>
        <taxon>Eurotatoria</taxon>
        <taxon>Bdelloidea</taxon>
        <taxon>Adinetida</taxon>
        <taxon>Adinetidae</taxon>
        <taxon>Adineta</taxon>
    </lineage>
</organism>
<sequence length="89" mass="9907">MNHDVLVFESRPPSKILPLLVCLRPSVNYPTSLSTTHFVQKAFSAYLRTTINSSSTGYRLLLPAYARITKNFADSVSSFVLLETLGTEL</sequence>